<dbReference type="SUPFAM" id="SSF48264">
    <property type="entry name" value="Cytochrome P450"/>
    <property type="match status" value="1"/>
</dbReference>
<evidence type="ECO:0000256" key="5">
    <source>
        <dbReference type="ARBA" id="ARBA00023004"/>
    </source>
</evidence>
<comment type="caution">
    <text evidence="9">The sequence shown here is derived from an EMBL/GenBank/DDBJ whole genome shotgun (WGS) entry which is preliminary data.</text>
</comment>
<dbReference type="PROSITE" id="PS00086">
    <property type="entry name" value="CYTOCHROME_P450"/>
    <property type="match status" value="1"/>
</dbReference>
<comment type="similarity">
    <text evidence="1 8">Belongs to the cytochrome P450 family.</text>
</comment>
<gene>
    <name evidence="9" type="ORF">V474_02850</name>
</gene>
<dbReference type="AlphaFoldDB" id="A0A0J8A9W1"/>
<evidence type="ECO:0000256" key="3">
    <source>
        <dbReference type="ARBA" id="ARBA00022723"/>
    </source>
</evidence>
<dbReference type="RefSeq" id="WP_059153159.1">
    <property type="nucleotide sequence ID" value="NZ_KQ130457.1"/>
</dbReference>
<reference evidence="9 10" key="1">
    <citation type="journal article" date="2015" name="G3 (Bethesda)">
        <title>Insights into Ongoing Evolution of the Hexachlorocyclohexane Catabolic Pathway from Comparative Genomics of Ten Sphingomonadaceae Strains.</title>
        <authorList>
            <person name="Pearce S.L."/>
            <person name="Oakeshott J.G."/>
            <person name="Pandey G."/>
        </authorList>
    </citation>
    <scope>NUCLEOTIDE SEQUENCE [LARGE SCALE GENOMIC DNA]</scope>
    <source>
        <strain evidence="9 10">LL02</strain>
    </source>
</reference>
<dbReference type="GO" id="GO:0020037">
    <property type="term" value="F:heme binding"/>
    <property type="evidence" value="ECO:0007669"/>
    <property type="project" value="InterPro"/>
</dbReference>
<dbReference type="EMBL" id="JACU01000010">
    <property type="protein sequence ID" value="KMS52005.1"/>
    <property type="molecule type" value="Genomic_DNA"/>
</dbReference>
<dbReference type="InterPro" id="IPR002397">
    <property type="entry name" value="Cyt_P450_B"/>
</dbReference>
<evidence type="ECO:0000256" key="2">
    <source>
        <dbReference type="ARBA" id="ARBA00022617"/>
    </source>
</evidence>
<dbReference type="PRINTS" id="PR00359">
    <property type="entry name" value="BP450"/>
</dbReference>
<sequence length="413" mass="46191">MSATDLPIEAIVDPRTFTDPAALHGLLAKIRTSDPLPFIAAPNYAPFWLVSRHSDLMAIERDAKQFINEPRQALLPLSYEAKMREAAGGKDTKDFMRNLILMDGTEHRAYREITQSYFTPKGLEPLLKDIQALAREFIGRMDAAGGEIDFADVAMAFPLRVVMSMLGVPTEDEPMMLRLTQATLSSQDPEFQSEGGARGAMIEMYTYFQNIIERRRREPDGSLASVIANARIDGELLPDRDVFGYFNIIATAGHDTTSYALTGGTLALLQNPEQLAKLRADPGLMPIAVEEILRWTTPVKHFCRTAVEDCDIAGKQVKAGDLLLMSYPSASFDEAIYEDPFAFRLDRRPNRHLAFGTGPHVCLGQYLARFELSSFFRELLDRVEHIELAGEPRFVEGSFVGGVKHLPLAYRMR</sequence>
<dbReference type="Pfam" id="PF00067">
    <property type="entry name" value="p450"/>
    <property type="match status" value="1"/>
</dbReference>
<dbReference type="Gene3D" id="1.10.630.10">
    <property type="entry name" value="Cytochrome P450"/>
    <property type="match status" value="1"/>
</dbReference>
<dbReference type="PANTHER" id="PTHR46696">
    <property type="entry name" value="P450, PUTATIVE (EUROFUNG)-RELATED"/>
    <property type="match status" value="1"/>
</dbReference>
<keyword evidence="4 8" id="KW-0560">Oxidoreductase</keyword>
<dbReference type="GO" id="GO:0005506">
    <property type="term" value="F:iron ion binding"/>
    <property type="evidence" value="ECO:0007669"/>
    <property type="project" value="InterPro"/>
</dbReference>
<dbReference type="OrthoDB" id="5522954at2"/>
<proteinExistence type="inferred from homology"/>
<dbReference type="Proteomes" id="UP000052268">
    <property type="component" value="Unassembled WGS sequence"/>
</dbReference>
<evidence type="ECO:0000313" key="9">
    <source>
        <dbReference type="EMBL" id="KMS52005.1"/>
    </source>
</evidence>
<dbReference type="GO" id="GO:0006707">
    <property type="term" value="P:cholesterol catabolic process"/>
    <property type="evidence" value="ECO:0007669"/>
    <property type="project" value="TreeGrafter"/>
</dbReference>
<evidence type="ECO:0000256" key="4">
    <source>
        <dbReference type="ARBA" id="ARBA00023002"/>
    </source>
</evidence>
<dbReference type="FunFam" id="1.10.630.10:FF:000018">
    <property type="entry name" value="Cytochrome P450 monooxygenase"/>
    <property type="match status" value="1"/>
</dbReference>
<dbReference type="InterPro" id="IPR017972">
    <property type="entry name" value="Cyt_P450_CS"/>
</dbReference>
<keyword evidence="5 8" id="KW-0408">Iron</keyword>
<dbReference type="GO" id="GO:0036199">
    <property type="term" value="F:cholest-4-en-3-one 26-monooxygenase activity"/>
    <property type="evidence" value="ECO:0007669"/>
    <property type="project" value="TreeGrafter"/>
</dbReference>
<dbReference type="PRINTS" id="PR00385">
    <property type="entry name" value="P450"/>
</dbReference>
<protein>
    <recommendedName>
        <fullName evidence="11">Cytochrome P450</fullName>
    </recommendedName>
</protein>
<evidence type="ECO:0000256" key="8">
    <source>
        <dbReference type="RuleBase" id="RU000461"/>
    </source>
</evidence>
<keyword evidence="2 8" id="KW-0349">Heme</keyword>
<comment type="function">
    <text evidence="7">Cytochromes P450 are a group of heme-thiolate monooxygenases. They oxidize a variety of structurally unrelated compounds, including steroids, fatty acids, and xenobiotics.</text>
</comment>
<dbReference type="CDD" id="cd11033">
    <property type="entry name" value="CYP142-like"/>
    <property type="match status" value="1"/>
</dbReference>
<name>A0A0J8A9W1_9SPHN</name>
<dbReference type="InterPro" id="IPR001128">
    <property type="entry name" value="Cyt_P450"/>
</dbReference>
<evidence type="ECO:0008006" key="11">
    <source>
        <dbReference type="Google" id="ProtNLM"/>
    </source>
</evidence>
<dbReference type="GO" id="GO:0008395">
    <property type="term" value="F:steroid hydroxylase activity"/>
    <property type="evidence" value="ECO:0007669"/>
    <property type="project" value="TreeGrafter"/>
</dbReference>
<evidence type="ECO:0000256" key="1">
    <source>
        <dbReference type="ARBA" id="ARBA00010617"/>
    </source>
</evidence>
<dbReference type="PANTHER" id="PTHR46696:SF4">
    <property type="entry name" value="BIOTIN BIOSYNTHESIS CYTOCHROME P450"/>
    <property type="match status" value="1"/>
</dbReference>
<evidence type="ECO:0000313" key="10">
    <source>
        <dbReference type="Proteomes" id="UP000052268"/>
    </source>
</evidence>
<keyword evidence="6 8" id="KW-0503">Monooxygenase</keyword>
<evidence type="ECO:0000256" key="6">
    <source>
        <dbReference type="ARBA" id="ARBA00023033"/>
    </source>
</evidence>
<organism evidence="9 10">
    <name type="scientific">Novosphingobium barchaimii LL02</name>
    <dbReference type="NCBI Taxonomy" id="1114963"/>
    <lineage>
        <taxon>Bacteria</taxon>
        <taxon>Pseudomonadati</taxon>
        <taxon>Pseudomonadota</taxon>
        <taxon>Alphaproteobacteria</taxon>
        <taxon>Sphingomonadales</taxon>
        <taxon>Sphingomonadaceae</taxon>
        <taxon>Novosphingobium</taxon>
    </lineage>
</organism>
<keyword evidence="3 8" id="KW-0479">Metal-binding</keyword>
<keyword evidence="10" id="KW-1185">Reference proteome</keyword>
<dbReference type="InterPro" id="IPR036396">
    <property type="entry name" value="Cyt_P450_sf"/>
</dbReference>
<accession>A0A0J8A9W1</accession>
<dbReference type="PATRIC" id="fig|1114963.3.peg.4192"/>
<evidence type="ECO:0000256" key="7">
    <source>
        <dbReference type="ARBA" id="ARBA00043906"/>
    </source>
</evidence>